<comment type="subcellular location">
    <subcellularLocation>
        <location evidence="1">Membrane</location>
        <topology evidence="1">Single-pass type I membrane protein</topology>
    </subcellularLocation>
</comment>
<dbReference type="PROSITE" id="PS00010">
    <property type="entry name" value="ASX_HYDROXYL"/>
    <property type="match status" value="1"/>
</dbReference>
<evidence type="ECO:0000256" key="10">
    <source>
        <dbReference type="ARBA" id="ARBA00022840"/>
    </source>
</evidence>
<evidence type="ECO:0000256" key="16">
    <source>
        <dbReference type="SAM" id="SignalP"/>
    </source>
</evidence>
<evidence type="ECO:0000256" key="11">
    <source>
        <dbReference type="ARBA" id="ARBA00022989"/>
    </source>
</evidence>
<keyword evidence="14" id="KW-0325">Glycoprotein</keyword>
<dbReference type="PANTHER" id="PTHR27005:SF492">
    <property type="entry name" value="LOW QUALITY PROTEIN: WALL-ASSOCIATED RECEPTOR KINASE-LIKE 1"/>
    <property type="match status" value="1"/>
</dbReference>
<dbReference type="Pfam" id="PF00069">
    <property type="entry name" value="Pkinase"/>
    <property type="match status" value="1"/>
</dbReference>
<dbReference type="Gene3D" id="2.10.25.10">
    <property type="entry name" value="Laminin"/>
    <property type="match status" value="2"/>
</dbReference>
<accession>A0A1U8B948</accession>
<dbReference type="FunCoup" id="A0A1U8B948">
    <property type="interactions" value="257"/>
</dbReference>
<evidence type="ECO:0000256" key="14">
    <source>
        <dbReference type="ARBA" id="ARBA00023180"/>
    </source>
</evidence>
<name>A0A1U8B948_NELNU</name>
<evidence type="ECO:0000313" key="18">
    <source>
        <dbReference type="Proteomes" id="UP000189703"/>
    </source>
</evidence>
<evidence type="ECO:0000256" key="2">
    <source>
        <dbReference type="ARBA" id="ARBA00022527"/>
    </source>
</evidence>
<dbReference type="SMART" id="SM00181">
    <property type="entry name" value="EGF"/>
    <property type="match status" value="4"/>
</dbReference>
<evidence type="ECO:0000256" key="13">
    <source>
        <dbReference type="ARBA" id="ARBA00023157"/>
    </source>
</evidence>
<evidence type="ECO:0000256" key="7">
    <source>
        <dbReference type="ARBA" id="ARBA00022737"/>
    </source>
</evidence>
<dbReference type="GO" id="GO:0005509">
    <property type="term" value="F:calcium ion binding"/>
    <property type="evidence" value="ECO:0007669"/>
    <property type="project" value="InterPro"/>
</dbReference>
<sequence>MNPNFHPRMLWAMLLRLILIIPWLLPMTKAAAVPTLSQTKPGCQFKCGNLSIPYPFGIGDDPDCFMDADFRLICNTTSTDTPFLQTYDRQLPVLNTSLQGQLTTSVNVAVQCLVGSNLSQPSTLQLQKAYRVSYTRNIFITVGCEIYGSLYHHPGEEVYVGCSSLCLQDAKVTGLPCSGLGCCQISIPKDLSSYRISTDSYGTAKYTMNISRCSYAVLSDQDWLGSQVSDFWNNRDSSDYLTKTRVKAPLILDWAIRNKTTCEEAQRAAADYACGNNTYCSNSTNGPGYLCHCLEGYDGNPYLPGGCQTFDWSIVNKTCEQGSTNYACGNNTYCSYYKDGPGYLCHCMEGYHGDPYLPDGCQAQSTSPETKPGCQNKCGNVDIPYPFGLVGDDPTCYKDDEFKLFCDTVSDPPRLLVYDDDYLSYSETFITNISLQGQLRMFYTWAAVYCYLGDNSSTGMYNTFINLPDVYRFSNTQNRFTVVGCNMLAVLTDYGDSFHIGCITSCPYAIESMKLPCDGIGCCQTAVPKGLNAFVIQLRMYDNRSSYTDSSKISRCGLAFLSDLEWFSSNASYLWNLKNNVEYVINIGSLTPVVLDWAIRNKTCGEAQRMADYACGKNTYCTNSTNGPGYLCHCIKGYHGNPYLPNGCQDVNECEDQRNNPCVGICTNTIGSYYCSCPKNSYGDGRKDGQGCTWKSKGFPVMKVTLGIGFGILLLLISGSWLHYIMKKRKLIRLKEKFFQQNGGFLLQQRISLHEGGYEFLKIFTIEDLELATNRFNEDFILGRGGQGTVYKGILPDQRVVAIKKSKVVDDGQIEQFINEVIILSQINHRNVVKLLGCCLETEVPLLVYEYVCNGTLFHHIQRKSGISLLSWEDRLRIATETADAIAYLHAAASIPIIHRDIKSTNILLDDNFKAKVSDFGLSRLLPMDQTQITTLVQGTLGYLDPEYFHTSKLTEKSDVYSFGVVLVELLTGEKPLSFQRSLEERNLAAYFVSAINESHLLQIIESELLDDECVIEQIFVVADLAKRCLNIMGEERPTMKEVAMELEGLKRLKIYSCVQQEESVSIQSESPSAVLVPLRHYPGDSSG</sequence>
<evidence type="ECO:0000256" key="6">
    <source>
        <dbReference type="ARBA" id="ARBA00022729"/>
    </source>
</evidence>
<dbReference type="eggNOG" id="KOG1187">
    <property type="taxonomic scope" value="Eukaryota"/>
</dbReference>
<keyword evidence="13" id="KW-1015">Disulfide bond</keyword>
<dbReference type="InParanoid" id="A0A1U8B948"/>
<proteinExistence type="predicted"/>
<evidence type="ECO:0000256" key="5">
    <source>
        <dbReference type="ARBA" id="ARBA00022692"/>
    </source>
</evidence>
<dbReference type="Pfam" id="PF13947">
    <property type="entry name" value="GUB_WAK_bind"/>
    <property type="match status" value="2"/>
</dbReference>
<feature type="chain" id="PRO_5010579749" evidence="16">
    <location>
        <begin position="31"/>
        <end position="1088"/>
    </location>
</feature>
<dbReference type="InterPro" id="IPR000719">
    <property type="entry name" value="Prot_kinase_dom"/>
</dbReference>
<dbReference type="PROSITE" id="PS50011">
    <property type="entry name" value="PROTEIN_KINASE_DOM"/>
    <property type="match status" value="1"/>
</dbReference>
<dbReference type="SMART" id="SM00220">
    <property type="entry name" value="S_TKc"/>
    <property type="match status" value="1"/>
</dbReference>
<dbReference type="SUPFAM" id="SSF57184">
    <property type="entry name" value="Growth factor receptor domain"/>
    <property type="match status" value="1"/>
</dbReference>
<keyword evidence="18" id="KW-1185">Reference proteome</keyword>
<dbReference type="InterPro" id="IPR008271">
    <property type="entry name" value="Ser/Thr_kinase_AS"/>
</dbReference>
<dbReference type="InterPro" id="IPR001881">
    <property type="entry name" value="EGF-like_Ca-bd_dom"/>
</dbReference>
<evidence type="ECO:0000256" key="15">
    <source>
        <dbReference type="SAM" id="Phobius"/>
    </source>
</evidence>
<dbReference type="InterPro" id="IPR009030">
    <property type="entry name" value="Growth_fac_rcpt_cys_sf"/>
</dbReference>
<protein>
    <submittedName>
        <fullName evidence="19">Wall-associated receptor kinase 2-like</fullName>
    </submittedName>
</protein>
<dbReference type="SUPFAM" id="SSF56112">
    <property type="entry name" value="Protein kinase-like (PK-like)"/>
    <property type="match status" value="1"/>
</dbReference>
<keyword evidence="9" id="KW-0418">Kinase</keyword>
<dbReference type="SMR" id="A0A1U8B948"/>
<dbReference type="FunFam" id="3.30.200.20:FF:000043">
    <property type="entry name" value="Wall-associated receptor kinase 2"/>
    <property type="match status" value="1"/>
</dbReference>
<dbReference type="InterPro" id="IPR045274">
    <property type="entry name" value="WAK-like"/>
</dbReference>
<keyword evidence="6 16" id="KW-0732">Signal</keyword>
<feature type="domain" description="Protein kinase" evidence="17">
    <location>
        <begin position="776"/>
        <end position="1050"/>
    </location>
</feature>
<keyword evidence="12 15" id="KW-0472">Membrane</keyword>
<keyword evidence="3" id="KW-0245">EGF-like domain</keyword>
<dbReference type="FunFam" id="2.10.25.10:FF:000628">
    <property type="entry name" value="Wall-associated receptor kinase 2"/>
    <property type="match status" value="1"/>
</dbReference>
<organism evidence="18 19">
    <name type="scientific">Nelumbo nucifera</name>
    <name type="common">Sacred lotus</name>
    <dbReference type="NCBI Taxonomy" id="4432"/>
    <lineage>
        <taxon>Eukaryota</taxon>
        <taxon>Viridiplantae</taxon>
        <taxon>Streptophyta</taxon>
        <taxon>Embryophyta</taxon>
        <taxon>Tracheophyta</taxon>
        <taxon>Spermatophyta</taxon>
        <taxon>Magnoliopsida</taxon>
        <taxon>Proteales</taxon>
        <taxon>Nelumbonaceae</taxon>
        <taxon>Nelumbo</taxon>
    </lineage>
</organism>
<dbReference type="InterPro" id="IPR018097">
    <property type="entry name" value="EGF_Ca-bd_CS"/>
</dbReference>
<dbReference type="InterPro" id="IPR000152">
    <property type="entry name" value="EGF-type_Asp/Asn_hydroxyl_site"/>
</dbReference>
<evidence type="ECO:0000256" key="3">
    <source>
        <dbReference type="ARBA" id="ARBA00022536"/>
    </source>
</evidence>
<evidence type="ECO:0000313" key="19">
    <source>
        <dbReference type="RefSeq" id="XP_010277680.1"/>
    </source>
</evidence>
<evidence type="ECO:0000256" key="8">
    <source>
        <dbReference type="ARBA" id="ARBA00022741"/>
    </source>
</evidence>
<reference evidence="19" key="1">
    <citation type="submission" date="2025-08" db="UniProtKB">
        <authorList>
            <consortium name="RefSeq"/>
        </authorList>
    </citation>
    <scope>IDENTIFICATION</scope>
</reference>
<dbReference type="Gene3D" id="3.30.200.20">
    <property type="entry name" value="Phosphorylase Kinase, domain 1"/>
    <property type="match status" value="1"/>
</dbReference>
<evidence type="ECO:0000256" key="12">
    <source>
        <dbReference type="ARBA" id="ARBA00023136"/>
    </source>
</evidence>
<feature type="transmembrane region" description="Helical" evidence="15">
    <location>
        <begin position="704"/>
        <end position="725"/>
    </location>
</feature>
<dbReference type="InterPro" id="IPR011009">
    <property type="entry name" value="Kinase-like_dom_sf"/>
</dbReference>
<keyword evidence="2" id="KW-0723">Serine/threonine-protein kinase</keyword>
<keyword evidence="4" id="KW-0808">Transferase</keyword>
<dbReference type="GO" id="GO:0005524">
    <property type="term" value="F:ATP binding"/>
    <property type="evidence" value="ECO:0007669"/>
    <property type="project" value="UniProtKB-KW"/>
</dbReference>
<dbReference type="PROSITE" id="PS01187">
    <property type="entry name" value="EGF_CA"/>
    <property type="match status" value="1"/>
</dbReference>
<dbReference type="AlphaFoldDB" id="A0A1U8B948"/>
<evidence type="ECO:0000259" key="17">
    <source>
        <dbReference type="PROSITE" id="PS50011"/>
    </source>
</evidence>
<dbReference type="PROSITE" id="PS00108">
    <property type="entry name" value="PROTEIN_KINASE_ST"/>
    <property type="match status" value="1"/>
</dbReference>
<evidence type="ECO:0000256" key="1">
    <source>
        <dbReference type="ARBA" id="ARBA00004479"/>
    </source>
</evidence>
<keyword evidence="11 15" id="KW-1133">Transmembrane helix</keyword>
<dbReference type="CDD" id="cd14066">
    <property type="entry name" value="STKc_IRAK"/>
    <property type="match status" value="1"/>
</dbReference>
<keyword evidence="10" id="KW-0067">ATP-binding</keyword>
<dbReference type="KEGG" id="nnu:104612064"/>
<dbReference type="GO" id="GO:0004674">
    <property type="term" value="F:protein serine/threonine kinase activity"/>
    <property type="evidence" value="ECO:0007669"/>
    <property type="project" value="UniProtKB-KW"/>
</dbReference>
<dbReference type="OrthoDB" id="4062651at2759"/>
<dbReference type="RefSeq" id="XP_010277680.1">
    <property type="nucleotide sequence ID" value="XM_010279378.2"/>
</dbReference>
<dbReference type="InterPro" id="IPR025287">
    <property type="entry name" value="WAK_GUB"/>
</dbReference>
<evidence type="ECO:0000256" key="9">
    <source>
        <dbReference type="ARBA" id="ARBA00022777"/>
    </source>
</evidence>
<dbReference type="InterPro" id="IPR000742">
    <property type="entry name" value="EGF"/>
</dbReference>
<dbReference type="GeneID" id="104612064"/>
<dbReference type="CDD" id="cd00054">
    <property type="entry name" value="EGF_CA"/>
    <property type="match status" value="1"/>
</dbReference>
<dbReference type="GO" id="GO:0007166">
    <property type="term" value="P:cell surface receptor signaling pathway"/>
    <property type="evidence" value="ECO:0000318"/>
    <property type="project" value="GO_Central"/>
</dbReference>
<keyword evidence="7" id="KW-0677">Repeat</keyword>
<dbReference type="Pfam" id="PF08488">
    <property type="entry name" value="WAK"/>
    <property type="match status" value="1"/>
</dbReference>
<dbReference type="GO" id="GO:0030247">
    <property type="term" value="F:polysaccharide binding"/>
    <property type="evidence" value="ECO:0007669"/>
    <property type="project" value="InterPro"/>
</dbReference>
<evidence type="ECO:0000256" key="4">
    <source>
        <dbReference type="ARBA" id="ARBA00022679"/>
    </source>
</evidence>
<keyword evidence="8" id="KW-0547">Nucleotide-binding</keyword>
<dbReference type="OMA" id="HIKERIC"/>
<dbReference type="FunFam" id="1.10.510.10:FF:000084">
    <property type="entry name" value="Wall-associated receptor kinase 2"/>
    <property type="match status" value="1"/>
</dbReference>
<keyword evidence="5 15" id="KW-0812">Transmembrane</keyword>
<feature type="signal peptide" evidence="16">
    <location>
        <begin position="1"/>
        <end position="30"/>
    </location>
</feature>
<dbReference type="PANTHER" id="PTHR27005">
    <property type="entry name" value="WALL-ASSOCIATED RECEPTOR KINASE-LIKE 21"/>
    <property type="match status" value="1"/>
</dbReference>
<dbReference type="SMART" id="SM00179">
    <property type="entry name" value="EGF_CA"/>
    <property type="match status" value="1"/>
</dbReference>
<dbReference type="Proteomes" id="UP000189703">
    <property type="component" value="Unplaced"/>
</dbReference>
<gene>
    <name evidence="19" type="primary">LOC104612064</name>
</gene>
<dbReference type="InterPro" id="IPR013695">
    <property type="entry name" value="WAK"/>
</dbReference>
<dbReference type="Gene3D" id="1.10.510.10">
    <property type="entry name" value="Transferase(Phosphotransferase) domain 1"/>
    <property type="match status" value="1"/>
</dbReference>
<dbReference type="GO" id="GO:0005886">
    <property type="term" value="C:plasma membrane"/>
    <property type="evidence" value="ECO:0000318"/>
    <property type="project" value="GO_Central"/>
</dbReference>